<dbReference type="Gene3D" id="3.40.50.300">
    <property type="entry name" value="P-loop containing nucleotide triphosphate hydrolases"/>
    <property type="match status" value="1"/>
</dbReference>
<evidence type="ECO:0000313" key="2">
    <source>
        <dbReference type="Proteomes" id="UP001171945"/>
    </source>
</evidence>
<organism evidence="1 2">
    <name type="scientific">Candidatus Marithioploca araucensis</name>
    <dbReference type="NCBI Taxonomy" id="70273"/>
    <lineage>
        <taxon>Bacteria</taxon>
        <taxon>Pseudomonadati</taxon>
        <taxon>Pseudomonadota</taxon>
        <taxon>Gammaproteobacteria</taxon>
        <taxon>Thiotrichales</taxon>
        <taxon>Thiotrichaceae</taxon>
        <taxon>Candidatus Marithioploca</taxon>
    </lineage>
</organism>
<proteinExistence type="predicted"/>
<keyword evidence="2" id="KW-1185">Reference proteome</keyword>
<evidence type="ECO:0008006" key="3">
    <source>
        <dbReference type="Google" id="ProtNLM"/>
    </source>
</evidence>
<sequence>MKYALKERIGNPLLFCGRKQQMELLLNWVNMIPKEMAKSRALLGRHQCGKTAMMQRLFNLLWNQNGQVIPFYFEVLDQDQWLLDFAGAYYRTFISQYLSFKTRRVLDAENHRWDFVELIDMAKQIDDKNVLKDMKSFQRYFEAEQVQQAMSWAFGAPAAYAGRENVFFLVMIDEIQFMTKSIFYDKEHKVPARRLPGAYHGLVESKVAPMLVSGSYVGWMIQMMHELFKGGRLKQTPIFSFPNDV</sequence>
<dbReference type="EMBL" id="JAUCGM010000886">
    <property type="protein sequence ID" value="MDM8563803.1"/>
    <property type="molecule type" value="Genomic_DNA"/>
</dbReference>
<dbReference type="SUPFAM" id="SSF52540">
    <property type="entry name" value="P-loop containing nucleoside triphosphate hydrolases"/>
    <property type="match status" value="1"/>
</dbReference>
<dbReference type="Proteomes" id="UP001171945">
    <property type="component" value="Unassembled WGS sequence"/>
</dbReference>
<name>A0ABT7VW38_9GAMM</name>
<dbReference type="InterPro" id="IPR027417">
    <property type="entry name" value="P-loop_NTPase"/>
</dbReference>
<comment type="caution">
    <text evidence="1">The sequence shown here is derived from an EMBL/GenBank/DDBJ whole genome shotgun (WGS) entry which is preliminary data.</text>
</comment>
<evidence type="ECO:0000313" key="1">
    <source>
        <dbReference type="EMBL" id="MDM8563803.1"/>
    </source>
</evidence>
<accession>A0ABT7VW38</accession>
<reference evidence="1" key="1">
    <citation type="submission" date="2023-06" db="EMBL/GenBank/DDBJ databases">
        <title>Uncultivated large filamentous bacteria from sulfidic sediments reveal new species and different genomic features in energy metabolism and defense.</title>
        <authorList>
            <person name="Fonseca A."/>
        </authorList>
    </citation>
    <scope>NUCLEOTIDE SEQUENCE</scope>
    <source>
        <strain evidence="1">HSG4</strain>
    </source>
</reference>
<protein>
    <recommendedName>
        <fullName evidence="3">ATPase domain-containing protein</fullName>
    </recommendedName>
</protein>
<gene>
    <name evidence="1" type="ORF">QUF54_10665</name>
</gene>